<dbReference type="EMBL" id="FQZL01000009">
    <property type="protein sequence ID" value="SHJ03272.1"/>
    <property type="molecule type" value="Genomic_DNA"/>
</dbReference>
<dbReference type="Proteomes" id="UP000184052">
    <property type="component" value="Unassembled WGS sequence"/>
</dbReference>
<organism evidence="1 2">
    <name type="scientific">Dethiosulfatibacter aminovorans DSM 17477</name>
    <dbReference type="NCBI Taxonomy" id="1121476"/>
    <lineage>
        <taxon>Bacteria</taxon>
        <taxon>Bacillati</taxon>
        <taxon>Bacillota</taxon>
        <taxon>Tissierellia</taxon>
        <taxon>Dethiosulfatibacter</taxon>
    </lineage>
</organism>
<dbReference type="STRING" id="1121476.SAMN02745751_01606"/>
<dbReference type="AlphaFoldDB" id="A0A1M6G0A6"/>
<dbReference type="RefSeq" id="WP_073049063.1">
    <property type="nucleotide sequence ID" value="NZ_FQZL01000009.1"/>
</dbReference>
<accession>A0A1M6G0A6</accession>
<evidence type="ECO:0000313" key="2">
    <source>
        <dbReference type="Proteomes" id="UP000184052"/>
    </source>
</evidence>
<proteinExistence type="predicted"/>
<sequence>MASTSIKQQLQDIIKNEYKTIYVLWKYCPQYFQGKELNSIDDLKANWKMFPKSTDEQMALNWELEEDVSKGIKFLLDKLHQKKMVDVYLTFYEKAKEGDVASAKFLMDFSKEFFKDSISELESLLNGIEV</sequence>
<name>A0A1M6G0A6_9FIRM</name>
<keyword evidence="2" id="KW-1185">Reference proteome</keyword>
<evidence type="ECO:0000313" key="1">
    <source>
        <dbReference type="EMBL" id="SHJ03272.1"/>
    </source>
</evidence>
<gene>
    <name evidence="1" type="ORF">SAMN02745751_01606</name>
</gene>
<reference evidence="1 2" key="1">
    <citation type="submission" date="2016-11" db="EMBL/GenBank/DDBJ databases">
        <authorList>
            <person name="Jaros S."/>
            <person name="Januszkiewicz K."/>
            <person name="Wedrychowicz H."/>
        </authorList>
    </citation>
    <scope>NUCLEOTIDE SEQUENCE [LARGE SCALE GENOMIC DNA]</scope>
    <source>
        <strain evidence="1 2">DSM 17477</strain>
    </source>
</reference>
<protein>
    <submittedName>
        <fullName evidence="1">Uncharacterized protein</fullName>
    </submittedName>
</protein>
<dbReference type="OrthoDB" id="1909423at2"/>